<comment type="catalytic activity">
    <reaction evidence="7">
        <text>L-threonyl-[protein] + ATP = O-phospho-L-threonyl-[protein] + ADP + H(+)</text>
        <dbReference type="Rhea" id="RHEA:46608"/>
        <dbReference type="Rhea" id="RHEA-COMP:11060"/>
        <dbReference type="Rhea" id="RHEA-COMP:11605"/>
        <dbReference type="ChEBI" id="CHEBI:15378"/>
        <dbReference type="ChEBI" id="CHEBI:30013"/>
        <dbReference type="ChEBI" id="CHEBI:30616"/>
        <dbReference type="ChEBI" id="CHEBI:61977"/>
        <dbReference type="ChEBI" id="CHEBI:456216"/>
        <dbReference type="EC" id="2.7.11.1"/>
    </reaction>
</comment>
<dbReference type="InterPro" id="IPR011009">
    <property type="entry name" value="Kinase-like_dom_sf"/>
</dbReference>
<dbReference type="GO" id="GO:0005524">
    <property type="term" value="F:ATP binding"/>
    <property type="evidence" value="ECO:0007669"/>
    <property type="project" value="UniProtKB-KW"/>
</dbReference>
<evidence type="ECO:0000256" key="6">
    <source>
        <dbReference type="ARBA" id="ARBA00022840"/>
    </source>
</evidence>
<sequence length="436" mass="49603">MAALIRWMKTAIRRAPLPPLRFPTTGFDIISDEYLLEEEQFEEGFEKGLYYPVNIGDVFASKYQVHGKLGCGITSTVWLARDLQTRKHVTLKVYIRDGDREEEFKIYQRLRKGNQSHPGYSHIRTALETFTIPRPGGDHICLVQEPMGLSHSDVTEYLPDGLFTENILGGCLSELFKALDYLHTECKLVHTDIKADNLLSTFADESILSGFTESEMKYPAPRKFVNGATVYASRPLGLPKFILKSVLSDFGSAVQGDIKRNHMAGANTYRVRLIPSFTFAFIEEHMPSHMVQKLSPAPEVMLEAAWSYPVDIWTVGVMVWDLFEGKHMFHGKDPDGKKYSTRAHLAEVMGMLGPPPLDLVEKGVGSFKYFDEDGNWIAKIPIPQRTSLEESEIRLQGKNKEMFLELMRGMLQWRPEDRKTAKQLLEDPWLKGAILQ</sequence>
<dbReference type="AlphaFoldDB" id="A0A7D8Z0I1"/>
<comment type="catalytic activity">
    <reaction evidence="8">
        <text>L-seryl-[protein] + ATP = O-phospho-L-seryl-[protein] + ADP + H(+)</text>
        <dbReference type="Rhea" id="RHEA:17989"/>
        <dbReference type="Rhea" id="RHEA-COMP:9863"/>
        <dbReference type="Rhea" id="RHEA-COMP:11604"/>
        <dbReference type="ChEBI" id="CHEBI:15378"/>
        <dbReference type="ChEBI" id="CHEBI:29999"/>
        <dbReference type="ChEBI" id="CHEBI:30616"/>
        <dbReference type="ChEBI" id="CHEBI:83421"/>
        <dbReference type="ChEBI" id="CHEBI:456216"/>
        <dbReference type="EC" id="2.7.11.1"/>
    </reaction>
</comment>
<dbReference type="OrthoDB" id="5979581at2759"/>
<keyword evidence="3" id="KW-0808">Transferase</keyword>
<keyword evidence="4" id="KW-0547">Nucleotide-binding</keyword>
<dbReference type="Proteomes" id="UP000481288">
    <property type="component" value="Unassembled WGS sequence"/>
</dbReference>
<dbReference type="InterPro" id="IPR051334">
    <property type="entry name" value="SRPK"/>
</dbReference>
<comment type="caution">
    <text evidence="10">The sequence shown here is derived from an EMBL/GenBank/DDBJ whole genome shotgun (WGS) entry which is preliminary data.</text>
</comment>
<dbReference type="InterPro" id="IPR000719">
    <property type="entry name" value="Prot_kinase_dom"/>
</dbReference>
<evidence type="ECO:0000256" key="8">
    <source>
        <dbReference type="ARBA" id="ARBA00048679"/>
    </source>
</evidence>
<keyword evidence="6" id="KW-0067">ATP-binding</keyword>
<evidence type="ECO:0000313" key="11">
    <source>
        <dbReference type="Proteomes" id="UP000481288"/>
    </source>
</evidence>
<dbReference type="PROSITE" id="PS50011">
    <property type="entry name" value="PROTEIN_KINASE_DOM"/>
    <property type="match status" value="1"/>
</dbReference>
<keyword evidence="11" id="KW-1185">Reference proteome</keyword>
<dbReference type="EC" id="2.7.11.1" evidence="1"/>
<name>A0A7D8Z0I1_9HELO</name>
<dbReference type="Gene3D" id="1.10.510.10">
    <property type="entry name" value="Transferase(Phosphotransferase) domain 1"/>
    <property type="match status" value="1"/>
</dbReference>
<dbReference type="GO" id="GO:0004674">
    <property type="term" value="F:protein serine/threonine kinase activity"/>
    <property type="evidence" value="ECO:0007669"/>
    <property type="project" value="UniProtKB-KW"/>
</dbReference>
<dbReference type="Pfam" id="PF00069">
    <property type="entry name" value="Pkinase"/>
    <property type="match status" value="2"/>
</dbReference>
<evidence type="ECO:0000256" key="7">
    <source>
        <dbReference type="ARBA" id="ARBA00047899"/>
    </source>
</evidence>
<reference evidence="10 11" key="1">
    <citation type="submission" date="2018-05" db="EMBL/GenBank/DDBJ databases">
        <title>Whole genome sequencing for identification of molecular markers to develop diagnostic detection tools for the regulated plant pathogen Lachnellula willkommii.</title>
        <authorList>
            <person name="Giroux E."/>
            <person name="Bilodeau G."/>
        </authorList>
    </citation>
    <scope>NUCLEOTIDE SEQUENCE [LARGE SCALE GENOMIC DNA]</scope>
    <source>
        <strain evidence="10 11">CBS 625.97</strain>
    </source>
</reference>
<accession>A0A7D8Z0I1</accession>
<evidence type="ECO:0000256" key="5">
    <source>
        <dbReference type="ARBA" id="ARBA00022777"/>
    </source>
</evidence>
<evidence type="ECO:0000259" key="9">
    <source>
        <dbReference type="PROSITE" id="PS50011"/>
    </source>
</evidence>
<keyword evidence="2" id="KW-0723">Serine/threonine-protein kinase</keyword>
<keyword evidence="5 10" id="KW-0418">Kinase</keyword>
<protein>
    <recommendedName>
        <fullName evidence="1">non-specific serine/threonine protein kinase</fullName>
        <ecNumber evidence="1">2.7.11.1</ecNumber>
    </recommendedName>
</protein>
<gene>
    <name evidence="10" type="primary">SRPK_0</name>
    <name evidence="10" type="ORF">LCER1_G004344</name>
</gene>
<dbReference type="EMBL" id="QGMG01000469">
    <property type="protein sequence ID" value="TVY53333.1"/>
    <property type="molecule type" value="Genomic_DNA"/>
</dbReference>
<feature type="domain" description="Protein kinase" evidence="9">
    <location>
        <begin position="63"/>
        <end position="430"/>
    </location>
</feature>
<evidence type="ECO:0000256" key="4">
    <source>
        <dbReference type="ARBA" id="ARBA00022741"/>
    </source>
</evidence>
<dbReference type="SUPFAM" id="SSF56112">
    <property type="entry name" value="Protein kinase-like (PK-like)"/>
    <property type="match status" value="1"/>
</dbReference>
<evidence type="ECO:0000256" key="1">
    <source>
        <dbReference type="ARBA" id="ARBA00012513"/>
    </source>
</evidence>
<proteinExistence type="predicted"/>
<dbReference type="PANTHER" id="PTHR47634">
    <property type="entry name" value="PROTEIN KINASE DOMAIN-CONTAINING PROTEIN-RELATED"/>
    <property type="match status" value="1"/>
</dbReference>
<dbReference type="GO" id="GO:0000245">
    <property type="term" value="P:spliceosomal complex assembly"/>
    <property type="evidence" value="ECO:0007669"/>
    <property type="project" value="TreeGrafter"/>
</dbReference>
<evidence type="ECO:0000313" key="10">
    <source>
        <dbReference type="EMBL" id="TVY53333.1"/>
    </source>
</evidence>
<evidence type="ECO:0000256" key="3">
    <source>
        <dbReference type="ARBA" id="ARBA00022679"/>
    </source>
</evidence>
<dbReference type="GO" id="GO:0050684">
    <property type="term" value="P:regulation of mRNA processing"/>
    <property type="evidence" value="ECO:0007669"/>
    <property type="project" value="TreeGrafter"/>
</dbReference>
<dbReference type="SMART" id="SM00220">
    <property type="entry name" value="S_TKc"/>
    <property type="match status" value="1"/>
</dbReference>
<dbReference type="PANTHER" id="PTHR47634:SF9">
    <property type="entry name" value="PROTEIN KINASE DOMAIN-CONTAINING PROTEIN-RELATED"/>
    <property type="match status" value="1"/>
</dbReference>
<dbReference type="GO" id="GO:0005634">
    <property type="term" value="C:nucleus"/>
    <property type="evidence" value="ECO:0007669"/>
    <property type="project" value="TreeGrafter"/>
</dbReference>
<organism evidence="10 11">
    <name type="scientific">Lachnellula cervina</name>
    <dbReference type="NCBI Taxonomy" id="1316786"/>
    <lineage>
        <taxon>Eukaryota</taxon>
        <taxon>Fungi</taxon>
        <taxon>Dikarya</taxon>
        <taxon>Ascomycota</taxon>
        <taxon>Pezizomycotina</taxon>
        <taxon>Leotiomycetes</taxon>
        <taxon>Helotiales</taxon>
        <taxon>Lachnaceae</taxon>
        <taxon>Lachnellula</taxon>
    </lineage>
</organism>
<dbReference type="GO" id="GO:0005737">
    <property type="term" value="C:cytoplasm"/>
    <property type="evidence" value="ECO:0007669"/>
    <property type="project" value="TreeGrafter"/>
</dbReference>
<dbReference type="Gene3D" id="3.30.200.20">
    <property type="entry name" value="Phosphorylase Kinase, domain 1"/>
    <property type="match status" value="1"/>
</dbReference>
<evidence type="ECO:0000256" key="2">
    <source>
        <dbReference type="ARBA" id="ARBA00022527"/>
    </source>
</evidence>